<dbReference type="EMBL" id="JASSZA010000014">
    <property type="protein sequence ID" value="KAK2094288.1"/>
    <property type="molecule type" value="Genomic_DNA"/>
</dbReference>
<reference evidence="1 2" key="1">
    <citation type="submission" date="2023-05" db="EMBL/GenBank/DDBJ databases">
        <title>B98-5 Cell Line De Novo Hybrid Assembly: An Optical Mapping Approach.</title>
        <authorList>
            <person name="Kananen K."/>
            <person name="Auerbach J.A."/>
            <person name="Kautto E."/>
            <person name="Blachly J.S."/>
        </authorList>
    </citation>
    <scope>NUCLEOTIDE SEQUENCE [LARGE SCALE GENOMIC DNA]</scope>
    <source>
        <strain evidence="1">B95-8</strain>
        <tissue evidence="1">Cell line</tissue>
    </source>
</reference>
<dbReference type="Proteomes" id="UP001266305">
    <property type="component" value="Unassembled WGS sequence"/>
</dbReference>
<sequence length="55" mass="6001">SEDPGQHRHLPADPWCAPRAAPLPELGSGRRMWWGLASPPPAGLRQLPGFPVLRP</sequence>
<keyword evidence="2" id="KW-1185">Reference proteome</keyword>
<organism evidence="1 2">
    <name type="scientific">Saguinus oedipus</name>
    <name type="common">Cotton-top tamarin</name>
    <name type="synonym">Oedipomidas oedipus</name>
    <dbReference type="NCBI Taxonomy" id="9490"/>
    <lineage>
        <taxon>Eukaryota</taxon>
        <taxon>Metazoa</taxon>
        <taxon>Chordata</taxon>
        <taxon>Craniata</taxon>
        <taxon>Vertebrata</taxon>
        <taxon>Euteleostomi</taxon>
        <taxon>Mammalia</taxon>
        <taxon>Eutheria</taxon>
        <taxon>Euarchontoglires</taxon>
        <taxon>Primates</taxon>
        <taxon>Haplorrhini</taxon>
        <taxon>Platyrrhini</taxon>
        <taxon>Cebidae</taxon>
        <taxon>Callitrichinae</taxon>
        <taxon>Saguinus</taxon>
    </lineage>
</organism>
<gene>
    <name evidence="1" type="ORF">P7K49_028026</name>
</gene>
<proteinExistence type="predicted"/>
<feature type="non-terminal residue" evidence="1">
    <location>
        <position position="1"/>
    </location>
</feature>
<protein>
    <submittedName>
        <fullName evidence="1">Uncharacterized protein</fullName>
    </submittedName>
</protein>
<evidence type="ECO:0000313" key="2">
    <source>
        <dbReference type="Proteomes" id="UP001266305"/>
    </source>
</evidence>
<accession>A0ABQ9UB22</accession>
<name>A0ABQ9UB22_SAGOE</name>
<evidence type="ECO:0000313" key="1">
    <source>
        <dbReference type="EMBL" id="KAK2094288.1"/>
    </source>
</evidence>
<comment type="caution">
    <text evidence="1">The sequence shown here is derived from an EMBL/GenBank/DDBJ whole genome shotgun (WGS) entry which is preliminary data.</text>
</comment>